<name>A0ACB5T6A9_AMBMO</name>
<dbReference type="Proteomes" id="UP001165064">
    <property type="component" value="Unassembled WGS sequence"/>
</dbReference>
<evidence type="ECO:0000313" key="2">
    <source>
        <dbReference type="Proteomes" id="UP001165064"/>
    </source>
</evidence>
<dbReference type="EMBL" id="BSXS01004103">
    <property type="protein sequence ID" value="GME82464.1"/>
    <property type="molecule type" value="Genomic_DNA"/>
</dbReference>
<accession>A0ACB5T6A9</accession>
<evidence type="ECO:0000313" key="1">
    <source>
        <dbReference type="EMBL" id="GME82464.1"/>
    </source>
</evidence>
<protein>
    <submittedName>
        <fullName evidence="1">Unnamed protein product</fullName>
    </submittedName>
</protein>
<comment type="caution">
    <text evidence="1">The sequence shown here is derived from an EMBL/GenBank/DDBJ whole genome shotgun (WGS) entry which is preliminary data.</text>
</comment>
<gene>
    <name evidence="1" type="ORF">Amon02_000553900</name>
</gene>
<proteinExistence type="predicted"/>
<sequence length="451" mass="50930">MVSLTKQQKSKSRSKTKTPNKSSNDDGDSAGNANNNTGSTKANGGPRRKRASKASKEVDCLPLDLSGVDQLDLNSVLERDLNVAIGNLNPKYRTKPPNPEPVVNETEQVAEQLSDYVMITDELEEQSTEIDIKQRVGEQVEKTDPKAQFQKDIEAKLKKSEEEKQKKLEEEKTKLRNDLKARHLSVEDSLRLVNSRQFTMVSIDVEWHEFNPKTITEVGICVYNPRYQQNAFFPHMLNMHFIIKENKFVRNHKFVADAKDDNIASQSKVISKREIATVFKRLFTKLGPNTAIVGHNVLGDIETLIANCDVEFPQDIRILDTEKLWFGLLNVNSIAQCKYGLTYILNKLSVPHAYLHNAVNDAYYTMVACLMMCSPSFVLNCGYKEDPNKKTDKGGWAKVKPSLKFNPPEEALDLKLGKTVKTPSNTFYKADVFNYGWFDDMLSDVVSGPGK</sequence>
<reference evidence="1" key="1">
    <citation type="submission" date="2023-04" db="EMBL/GenBank/DDBJ databases">
        <title>Ambrosiozyma monospora NBRC 10751.</title>
        <authorList>
            <person name="Ichikawa N."/>
            <person name="Sato H."/>
            <person name="Tonouchi N."/>
        </authorList>
    </citation>
    <scope>NUCLEOTIDE SEQUENCE</scope>
    <source>
        <strain evidence="1">NBRC 10751</strain>
    </source>
</reference>
<organism evidence="1 2">
    <name type="scientific">Ambrosiozyma monospora</name>
    <name type="common">Yeast</name>
    <name type="synonym">Endomycopsis monosporus</name>
    <dbReference type="NCBI Taxonomy" id="43982"/>
    <lineage>
        <taxon>Eukaryota</taxon>
        <taxon>Fungi</taxon>
        <taxon>Dikarya</taxon>
        <taxon>Ascomycota</taxon>
        <taxon>Saccharomycotina</taxon>
        <taxon>Pichiomycetes</taxon>
        <taxon>Pichiales</taxon>
        <taxon>Pichiaceae</taxon>
        <taxon>Ambrosiozyma</taxon>
    </lineage>
</organism>
<keyword evidence="2" id="KW-1185">Reference proteome</keyword>